<dbReference type="SUPFAM" id="SSF50475">
    <property type="entry name" value="FMN-binding split barrel"/>
    <property type="match status" value="1"/>
</dbReference>
<dbReference type="Pfam" id="PF01243">
    <property type="entry name" value="PNPOx_N"/>
    <property type="match status" value="1"/>
</dbReference>
<protein>
    <submittedName>
        <fullName evidence="3">Pyridoxamine 5'-phosphate oxidase</fullName>
    </submittedName>
</protein>
<dbReference type="GO" id="GO:0016627">
    <property type="term" value="F:oxidoreductase activity, acting on the CH-CH group of donors"/>
    <property type="evidence" value="ECO:0007669"/>
    <property type="project" value="TreeGrafter"/>
</dbReference>
<dbReference type="Gene3D" id="2.30.110.10">
    <property type="entry name" value="Electron Transport, Fmn-binding Protein, Chain A"/>
    <property type="match status" value="1"/>
</dbReference>
<feature type="domain" description="Pyridoxamine 5'-phosphate oxidase N-terminal" evidence="2">
    <location>
        <begin position="26"/>
        <end position="123"/>
    </location>
</feature>
<dbReference type="GO" id="GO:0070967">
    <property type="term" value="F:coenzyme F420 binding"/>
    <property type="evidence" value="ECO:0007669"/>
    <property type="project" value="TreeGrafter"/>
</dbReference>
<evidence type="ECO:0000256" key="1">
    <source>
        <dbReference type="ARBA" id="ARBA00023002"/>
    </source>
</evidence>
<keyword evidence="4" id="KW-1185">Reference proteome</keyword>
<dbReference type="PANTHER" id="PTHR35176">
    <property type="entry name" value="HEME OXYGENASE HI_0854-RELATED"/>
    <property type="match status" value="1"/>
</dbReference>
<gene>
    <name evidence="3" type="ORF">FGL95_17285</name>
</gene>
<dbReference type="EMBL" id="VCQU01000005">
    <property type="protein sequence ID" value="NMN96794.1"/>
    <property type="molecule type" value="Genomic_DNA"/>
</dbReference>
<dbReference type="InterPro" id="IPR012349">
    <property type="entry name" value="Split_barrel_FMN-bd"/>
</dbReference>
<proteinExistence type="predicted"/>
<name>A0A848KIA3_9NOCA</name>
<comment type="caution">
    <text evidence="3">The sequence shown here is derived from an EMBL/GenBank/DDBJ whole genome shotgun (WGS) entry which is preliminary data.</text>
</comment>
<dbReference type="PANTHER" id="PTHR35176:SF4">
    <property type="entry name" value="PYRIDOXAMINE 5'-PHOSPHATE OXIDASE-RELATED FMN-BINDING"/>
    <property type="match status" value="1"/>
</dbReference>
<evidence type="ECO:0000313" key="3">
    <source>
        <dbReference type="EMBL" id="NMN96794.1"/>
    </source>
</evidence>
<accession>A0A848KIA3</accession>
<evidence type="ECO:0000259" key="2">
    <source>
        <dbReference type="Pfam" id="PF01243"/>
    </source>
</evidence>
<evidence type="ECO:0000313" key="4">
    <source>
        <dbReference type="Proteomes" id="UP000535543"/>
    </source>
</evidence>
<dbReference type="InterPro" id="IPR011576">
    <property type="entry name" value="Pyridox_Oxase_N"/>
</dbReference>
<organism evidence="3 4">
    <name type="scientific">Antrihabitans stalactiti</name>
    <dbReference type="NCBI Taxonomy" id="2584121"/>
    <lineage>
        <taxon>Bacteria</taxon>
        <taxon>Bacillati</taxon>
        <taxon>Actinomycetota</taxon>
        <taxon>Actinomycetes</taxon>
        <taxon>Mycobacteriales</taxon>
        <taxon>Nocardiaceae</taxon>
        <taxon>Antrihabitans</taxon>
    </lineage>
</organism>
<dbReference type="GO" id="GO:0005829">
    <property type="term" value="C:cytosol"/>
    <property type="evidence" value="ECO:0007669"/>
    <property type="project" value="TreeGrafter"/>
</dbReference>
<reference evidence="3 4" key="2">
    <citation type="submission" date="2020-06" db="EMBL/GenBank/DDBJ databases">
        <title>Antribacter stalactiti gen. nov., sp. nov., a new member of the family Nacardiaceae isolated from a cave.</title>
        <authorList>
            <person name="Kim I.S."/>
        </authorList>
    </citation>
    <scope>NUCLEOTIDE SEQUENCE [LARGE SCALE GENOMIC DNA]</scope>
    <source>
        <strain evidence="3 4">YC2-7</strain>
    </source>
</reference>
<dbReference type="InterPro" id="IPR052019">
    <property type="entry name" value="F420H2_bilvrd_red/Heme_oxyg"/>
</dbReference>
<dbReference type="AlphaFoldDB" id="A0A848KIA3"/>
<dbReference type="Proteomes" id="UP000535543">
    <property type="component" value="Unassembled WGS sequence"/>
</dbReference>
<dbReference type="RefSeq" id="WP_169589041.1">
    <property type="nucleotide sequence ID" value="NZ_VCQU01000005.1"/>
</dbReference>
<sequence>MPISSAPIMYGSKVAGSDLLPWEWARTRLDAARNYWISTTRPDGRPHCRPVWAVWLDDALWFSTGSLAQHNLTTNHAITAHLEDGDEVVIVEGIAVAAHGHPSLQQMCDRYGAKYDWPIYPTDTGIRDDNSALGPVFRVVPEVVFGWGERTAKPTRWVF</sequence>
<keyword evidence="1" id="KW-0560">Oxidoreductase</keyword>
<reference evidence="3 4" key="1">
    <citation type="submission" date="2019-05" db="EMBL/GenBank/DDBJ databases">
        <authorList>
            <person name="Lee S.D."/>
        </authorList>
    </citation>
    <scope>NUCLEOTIDE SEQUENCE [LARGE SCALE GENOMIC DNA]</scope>
    <source>
        <strain evidence="3 4">YC2-7</strain>
    </source>
</reference>